<name>A0A557SYA0_9ARCH</name>
<reference evidence="2 3" key="1">
    <citation type="journal article" date="2019" name="Front. Microbiol.">
        <title>Ammonia Oxidation by the Arctic Terrestrial Thaumarchaeote Candidatus Nitrosocosmicus arcticus Is Stimulated by Increasing Temperatures.</title>
        <authorList>
            <person name="Alves R.J.E."/>
            <person name="Kerou M."/>
            <person name="Zappe A."/>
            <person name="Bittner R."/>
            <person name="Abby S.S."/>
            <person name="Schmidt H.A."/>
            <person name="Pfeifer K."/>
            <person name="Schleper C."/>
        </authorList>
    </citation>
    <scope>NUCLEOTIDE SEQUENCE [LARGE SCALE GENOMIC DNA]</scope>
    <source>
        <strain evidence="2 3">Kfb</strain>
    </source>
</reference>
<proteinExistence type="predicted"/>
<feature type="compositionally biased region" description="Polar residues" evidence="1">
    <location>
        <begin position="34"/>
        <end position="49"/>
    </location>
</feature>
<dbReference type="Proteomes" id="UP000315289">
    <property type="component" value="Unassembled WGS sequence"/>
</dbReference>
<evidence type="ECO:0000313" key="3">
    <source>
        <dbReference type="Proteomes" id="UP000315289"/>
    </source>
</evidence>
<protein>
    <submittedName>
        <fullName evidence="2">Uncharacterized protein</fullName>
    </submittedName>
</protein>
<organism evidence="2 3">
    <name type="scientific">Candidatus Nitrosocosmicus arcticus</name>
    <dbReference type="NCBI Taxonomy" id="2035267"/>
    <lineage>
        <taxon>Archaea</taxon>
        <taxon>Nitrososphaerota</taxon>
        <taxon>Nitrososphaeria</taxon>
        <taxon>Nitrososphaerales</taxon>
        <taxon>Nitrososphaeraceae</taxon>
        <taxon>Candidatus Nitrosocosmicus</taxon>
    </lineage>
</organism>
<gene>
    <name evidence="2" type="ORF">NARC_30299</name>
</gene>
<accession>A0A557SYA0</accession>
<evidence type="ECO:0000256" key="1">
    <source>
        <dbReference type="SAM" id="MobiDB-lite"/>
    </source>
</evidence>
<dbReference type="EMBL" id="VOAH01000003">
    <property type="protein sequence ID" value="TVP41584.1"/>
    <property type="molecule type" value="Genomic_DNA"/>
</dbReference>
<dbReference type="RefSeq" id="WP_186434060.1">
    <property type="nucleotide sequence ID" value="NZ_ML675579.1"/>
</dbReference>
<comment type="caution">
    <text evidence="2">The sequence shown here is derived from an EMBL/GenBank/DDBJ whole genome shotgun (WGS) entry which is preliminary data.</text>
</comment>
<dbReference type="AlphaFoldDB" id="A0A557SYA0"/>
<sequence length="49" mass="5392">MSNLFSSASAEMEKILERMDGHRCLDNGGGYTTAHKSQMSIENLSTTKL</sequence>
<keyword evidence="3" id="KW-1185">Reference proteome</keyword>
<feature type="region of interest" description="Disordered" evidence="1">
    <location>
        <begin position="26"/>
        <end position="49"/>
    </location>
</feature>
<evidence type="ECO:0000313" key="2">
    <source>
        <dbReference type="EMBL" id="TVP41584.1"/>
    </source>
</evidence>